<feature type="transmembrane region" description="Helical" evidence="4">
    <location>
        <begin position="94"/>
        <end position="111"/>
    </location>
</feature>
<keyword evidence="2 4" id="KW-1133">Transmembrane helix</keyword>
<evidence type="ECO:0000256" key="4">
    <source>
        <dbReference type="SAM" id="Phobius"/>
    </source>
</evidence>
<dbReference type="InterPro" id="IPR011701">
    <property type="entry name" value="MFS"/>
</dbReference>
<evidence type="ECO:0000256" key="1">
    <source>
        <dbReference type="ARBA" id="ARBA00022692"/>
    </source>
</evidence>
<dbReference type="Proteomes" id="UP000540989">
    <property type="component" value="Unassembled WGS sequence"/>
</dbReference>
<organism evidence="6 7">
    <name type="scientific">Granulicella aggregans</name>
    <dbReference type="NCBI Taxonomy" id="474949"/>
    <lineage>
        <taxon>Bacteria</taxon>
        <taxon>Pseudomonadati</taxon>
        <taxon>Acidobacteriota</taxon>
        <taxon>Terriglobia</taxon>
        <taxon>Terriglobales</taxon>
        <taxon>Acidobacteriaceae</taxon>
        <taxon>Granulicella</taxon>
    </lineage>
</organism>
<protein>
    <submittedName>
        <fullName evidence="6">Putative MFS family arabinose efflux permease</fullName>
    </submittedName>
</protein>
<feature type="transmembrane region" description="Helical" evidence="4">
    <location>
        <begin position="260"/>
        <end position="281"/>
    </location>
</feature>
<gene>
    <name evidence="6" type="ORF">HDF16_001665</name>
</gene>
<comment type="caution">
    <text evidence="6">The sequence shown here is derived from an EMBL/GenBank/DDBJ whole genome shotgun (WGS) entry which is preliminary data.</text>
</comment>
<dbReference type="PROSITE" id="PS50850">
    <property type="entry name" value="MFS"/>
    <property type="match status" value="1"/>
</dbReference>
<feature type="transmembrane region" description="Helical" evidence="4">
    <location>
        <begin position="65"/>
        <end position="82"/>
    </location>
</feature>
<dbReference type="PANTHER" id="PTHR42910:SF1">
    <property type="entry name" value="MAJOR FACILITATOR SUPERFAMILY (MFS) PROFILE DOMAIN-CONTAINING PROTEIN"/>
    <property type="match status" value="1"/>
</dbReference>
<evidence type="ECO:0000256" key="2">
    <source>
        <dbReference type="ARBA" id="ARBA00022989"/>
    </source>
</evidence>
<dbReference type="CDD" id="cd17324">
    <property type="entry name" value="MFS_NepI_like"/>
    <property type="match status" value="1"/>
</dbReference>
<evidence type="ECO:0000259" key="5">
    <source>
        <dbReference type="PROSITE" id="PS50850"/>
    </source>
</evidence>
<feature type="transmembrane region" description="Helical" evidence="4">
    <location>
        <begin position="293"/>
        <end position="311"/>
    </location>
</feature>
<sequence length="431" mass="45815">MNPTDVQSEYPAPAAPTGPVNTPIPKAPLPFLGLACAVGVSGIYYNQPLLLEMSRTFHTTAGRTGFVAVATQVGYAIGLLFFVPLGDVLERRTLIVRMFAAVAGALLLVAAAPNLTILLIGSALMGIFCSVTHIVLPIAPDLVDDAQRGRAIGIVMTGLLLGILLARTFSGWVSNLGGWRSVFIIAAIVNATFAPLIWRYMPKLPPKQTIAYPDAMRSLWTLFRTQPLLRESCVLGALIFASFSCFWTTLAFVLFSHYGLGPGIAGSFGLVGAAGALAAPIAGKFADRRGSRWVISLGIVVLASSYALLWGAEEARLPFAVHIAALAVGVIILDVGAQMIQIANQTRIFGLDPSARSRLNTVYMTIYFSGAAAGSALATIAWTHWKWNGVCGLAMSFIALATLRHLTGRRTPVVGHPSADRTREEPVCLEG</sequence>
<reference evidence="6 7" key="1">
    <citation type="submission" date="2020-08" db="EMBL/GenBank/DDBJ databases">
        <title>Genomic Encyclopedia of Type Strains, Phase IV (KMG-V): Genome sequencing to study the core and pangenomes of soil and plant-associated prokaryotes.</title>
        <authorList>
            <person name="Whitman W."/>
        </authorList>
    </citation>
    <scope>NUCLEOTIDE SEQUENCE [LARGE SCALE GENOMIC DNA]</scope>
    <source>
        <strain evidence="6 7">M8UP14</strain>
    </source>
</reference>
<proteinExistence type="predicted"/>
<dbReference type="SUPFAM" id="SSF103473">
    <property type="entry name" value="MFS general substrate transporter"/>
    <property type="match status" value="1"/>
</dbReference>
<feature type="transmembrane region" description="Helical" evidence="4">
    <location>
        <begin position="317"/>
        <end position="340"/>
    </location>
</feature>
<dbReference type="EMBL" id="JACHIP010000002">
    <property type="protein sequence ID" value="MBB5056980.1"/>
    <property type="molecule type" value="Genomic_DNA"/>
</dbReference>
<dbReference type="InterPro" id="IPR020846">
    <property type="entry name" value="MFS_dom"/>
</dbReference>
<evidence type="ECO:0000313" key="6">
    <source>
        <dbReference type="EMBL" id="MBB5056980.1"/>
    </source>
</evidence>
<feature type="transmembrane region" description="Helical" evidence="4">
    <location>
        <begin position="233"/>
        <end position="254"/>
    </location>
</feature>
<dbReference type="AlphaFoldDB" id="A0A7W7ZBQ4"/>
<dbReference type="Gene3D" id="1.20.1250.20">
    <property type="entry name" value="MFS general substrate transporter like domains"/>
    <property type="match status" value="1"/>
</dbReference>
<feature type="transmembrane region" description="Helical" evidence="4">
    <location>
        <begin position="117"/>
        <end position="139"/>
    </location>
</feature>
<name>A0A7W7ZBQ4_9BACT</name>
<feature type="domain" description="Major facilitator superfamily (MFS) profile" evidence="5">
    <location>
        <begin position="1"/>
        <end position="419"/>
    </location>
</feature>
<dbReference type="PANTHER" id="PTHR42910">
    <property type="entry name" value="TRANSPORTER SCO4007-RELATED"/>
    <property type="match status" value="1"/>
</dbReference>
<dbReference type="GO" id="GO:0022857">
    <property type="term" value="F:transmembrane transporter activity"/>
    <property type="evidence" value="ECO:0007669"/>
    <property type="project" value="InterPro"/>
</dbReference>
<keyword evidence="7" id="KW-1185">Reference proteome</keyword>
<evidence type="ECO:0000313" key="7">
    <source>
        <dbReference type="Proteomes" id="UP000540989"/>
    </source>
</evidence>
<keyword evidence="3 4" id="KW-0472">Membrane</keyword>
<dbReference type="Pfam" id="PF07690">
    <property type="entry name" value="MFS_1"/>
    <property type="match status" value="1"/>
</dbReference>
<evidence type="ECO:0000256" key="3">
    <source>
        <dbReference type="ARBA" id="ARBA00023136"/>
    </source>
</evidence>
<dbReference type="RefSeq" id="WP_184215396.1">
    <property type="nucleotide sequence ID" value="NZ_JACHIP010000002.1"/>
</dbReference>
<feature type="transmembrane region" description="Helical" evidence="4">
    <location>
        <begin position="27"/>
        <end position="45"/>
    </location>
</feature>
<feature type="transmembrane region" description="Helical" evidence="4">
    <location>
        <begin position="151"/>
        <end position="173"/>
    </location>
</feature>
<accession>A0A7W7ZBQ4</accession>
<dbReference type="InterPro" id="IPR036259">
    <property type="entry name" value="MFS_trans_sf"/>
</dbReference>
<feature type="transmembrane region" description="Helical" evidence="4">
    <location>
        <begin position="361"/>
        <end position="381"/>
    </location>
</feature>
<feature type="transmembrane region" description="Helical" evidence="4">
    <location>
        <begin position="179"/>
        <end position="198"/>
    </location>
</feature>
<keyword evidence="1 4" id="KW-0812">Transmembrane</keyword>